<dbReference type="KEGG" id="pbv:AR543_16900"/>
<dbReference type="AlphaFoldDB" id="A0A172ZJ06"/>
<dbReference type="CDD" id="cd04301">
    <property type="entry name" value="NAT_SF"/>
    <property type="match status" value="1"/>
</dbReference>
<evidence type="ECO:0000259" key="1">
    <source>
        <dbReference type="PROSITE" id="PS51186"/>
    </source>
</evidence>
<name>A0A172ZJ06_9BACL</name>
<protein>
    <recommendedName>
        <fullName evidence="1">N-acetyltransferase domain-containing protein</fullName>
    </recommendedName>
</protein>
<dbReference type="InterPro" id="IPR016181">
    <property type="entry name" value="Acyl_CoA_acyltransferase"/>
</dbReference>
<dbReference type="GO" id="GO:0016747">
    <property type="term" value="F:acyltransferase activity, transferring groups other than amino-acyl groups"/>
    <property type="evidence" value="ECO:0007669"/>
    <property type="project" value="InterPro"/>
</dbReference>
<organism evidence="2 3">
    <name type="scientific">Paenibacillus bovis</name>
    <dbReference type="NCBI Taxonomy" id="1616788"/>
    <lineage>
        <taxon>Bacteria</taxon>
        <taxon>Bacillati</taxon>
        <taxon>Bacillota</taxon>
        <taxon>Bacilli</taxon>
        <taxon>Bacillales</taxon>
        <taxon>Paenibacillaceae</taxon>
        <taxon>Paenibacillus</taxon>
    </lineage>
</organism>
<dbReference type="Pfam" id="PF00583">
    <property type="entry name" value="Acetyltransf_1"/>
    <property type="match status" value="1"/>
</dbReference>
<dbReference type="SUPFAM" id="SSF55729">
    <property type="entry name" value="Acyl-CoA N-acyltransferases (Nat)"/>
    <property type="match status" value="1"/>
</dbReference>
<dbReference type="PROSITE" id="PS51186">
    <property type="entry name" value="GNAT"/>
    <property type="match status" value="1"/>
</dbReference>
<dbReference type="EMBL" id="CP013023">
    <property type="protein sequence ID" value="ANF97519.1"/>
    <property type="molecule type" value="Genomic_DNA"/>
</dbReference>
<dbReference type="Proteomes" id="UP000078148">
    <property type="component" value="Chromosome"/>
</dbReference>
<dbReference type="RefSeq" id="WP_060535625.1">
    <property type="nucleotide sequence ID" value="NZ_CP013023.1"/>
</dbReference>
<gene>
    <name evidence="2" type="ORF">AR543_16900</name>
</gene>
<proteinExistence type="predicted"/>
<accession>A0A172ZJ06</accession>
<dbReference type="STRING" id="1616788.AR543_16900"/>
<keyword evidence="3" id="KW-1185">Reference proteome</keyword>
<dbReference type="InterPro" id="IPR000182">
    <property type="entry name" value="GNAT_dom"/>
</dbReference>
<reference evidence="2 3" key="2">
    <citation type="journal article" date="2016" name="Int. J. Syst. Evol. Microbiol.">
        <title>Paenibacillus bovis sp. nov., isolated from raw yak (Bos grunniens) milk.</title>
        <authorList>
            <person name="Gao C."/>
            <person name="Han J."/>
            <person name="Liu Z."/>
            <person name="Xu X."/>
            <person name="Hang F."/>
            <person name="Wu Z."/>
        </authorList>
    </citation>
    <scope>NUCLEOTIDE SEQUENCE [LARGE SCALE GENOMIC DNA]</scope>
    <source>
        <strain evidence="2 3">BD3526</strain>
    </source>
</reference>
<dbReference type="Gene3D" id="3.40.630.30">
    <property type="match status" value="1"/>
</dbReference>
<feature type="domain" description="N-acetyltransferase" evidence="1">
    <location>
        <begin position="9"/>
        <end position="146"/>
    </location>
</feature>
<evidence type="ECO:0000313" key="2">
    <source>
        <dbReference type="EMBL" id="ANF97519.1"/>
    </source>
</evidence>
<sequence>MSPTVLSIVPIHTILRIDRAEFFSQHWGGTEMVISSGVYDCLELDGYAALTEENHIGGIITFIIKSQDDLCEIISLDSLYEGRGTGSQLLAQVEQTAALKGCQEVRLVTTNDNLEALRFYQKRGYRLTALYPDAVRCARLRKPSIPLLSDNGIQIRDELLLSKLLLD</sequence>
<reference evidence="3" key="1">
    <citation type="submission" date="2015-10" db="EMBL/GenBank/DDBJ databases">
        <title>Genome of Paenibacillus bovis sp. nov.</title>
        <authorList>
            <person name="Wu Z."/>
            <person name="Gao C."/>
            <person name="Liu Z."/>
            <person name="Zheng H."/>
        </authorList>
    </citation>
    <scope>NUCLEOTIDE SEQUENCE [LARGE SCALE GENOMIC DNA]</scope>
    <source>
        <strain evidence="3">BD3526</strain>
    </source>
</reference>
<evidence type="ECO:0000313" key="3">
    <source>
        <dbReference type="Proteomes" id="UP000078148"/>
    </source>
</evidence>
<dbReference type="OrthoDB" id="7365228at2"/>